<dbReference type="GO" id="GO:0008270">
    <property type="term" value="F:zinc ion binding"/>
    <property type="evidence" value="ECO:0007669"/>
    <property type="project" value="InterPro"/>
</dbReference>
<keyword evidence="1" id="KW-0539">Nucleus</keyword>
<dbReference type="InterPro" id="IPR053157">
    <property type="entry name" value="Sterol_Uptake_Regulator"/>
</dbReference>
<feature type="non-terminal residue" evidence="3">
    <location>
        <position position="1"/>
    </location>
</feature>
<dbReference type="Proteomes" id="UP000031186">
    <property type="component" value="Unassembled WGS sequence"/>
</dbReference>
<dbReference type="GO" id="GO:0001228">
    <property type="term" value="F:DNA-binding transcription activator activity, RNA polymerase II-specific"/>
    <property type="evidence" value="ECO:0007669"/>
    <property type="project" value="TreeGrafter"/>
</dbReference>
<reference evidence="3 4" key="1">
    <citation type="journal article" date="2014" name="Proc. Natl. Acad. Sci. U.S.A.">
        <title>Trajectory and genomic determinants of fungal-pathogen speciation and host adaptation.</title>
        <authorList>
            <person name="Hu X."/>
            <person name="Xiao G."/>
            <person name="Zheng P."/>
            <person name="Shang Y."/>
            <person name="Su Y."/>
            <person name="Zhang X."/>
            <person name="Liu X."/>
            <person name="Zhan S."/>
            <person name="St Leger R.J."/>
            <person name="Wang C."/>
        </authorList>
    </citation>
    <scope>NUCLEOTIDE SEQUENCE [LARGE SCALE GENOMIC DNA]</scope>
    <source>
        <strain evidence="3 4">ARSEF 549</strain>
    </source>
</reference>
<proteinExistence type="predicted"/>
<evidence type="ECO:0000313" key="3">
    <source>
        <dbReference type="EMBL" id="KID67013.1"/>
    </source>
</evidence>
<name>A0A0B4F8Z5_METAF</name>
<dbReference type="InterPro" id="IPR001138">
    <property type="entry name" value="Zn2Cys6_DnaBD"/>
</dbReference>
<dbReference type="PANTHER" id="PTHR47784:SF5">
    <property type="entry name" value="STEROL UPTAKE CONTROL PROTEIN 2"/>
    <property type="match status" value="1"/>
</dbReference>
<dbReference type="EMBL" id="AZNF01000004">
    <property type="protein sequence ID" value="KID67013.1"/>
    <property type="molecule type" value="Genomic_DNA"/>
</dbReference>
<keyword evidence="4" id="KW-1185">Reference proteome</keyword>
<sequence>MFTVYALEAPGEGQHHIPKLNSKKSRFGCKRCRDRRVKKYGLIYSWFNGCKCDEAKPKCQHCKRHGTACIYDRGMPDDKTETYKPSSNRTSSPADQLNGWLKQIDHPPETRDRRLLEIGLMGHYVTKTSPSTCTDDPMQPFFAEAILEKSADCDALLYALYSTAALHRARTDRTREDTSTSLDIHRRYLSMALREHQSVLRNITSENIDAICLTSAFFRICSYAMIQARQRQPYTPPVEWLMVVGTTRVLFQEAWSVAKDKPDSIAYTYLSSDSITHDTNVIREHCQHSHLAFLHVMTRRADDIKTEPWNTDTEGAYVEALRYLSEVKNGLDNGAAKFLVLRQLIRFPMIIPKPLLDLILDCQPRSLVVLAHYFALLTLFENSWYIGLGPKQEVLGIADRLSSSPRWRHLLDWPLQMINARKKAPSAI</sequence>
<feature type="compositionally biased region" description="Polar residues" evidence="2">
    <location>
        <begin position="83"/>
        <end position="95"/>
    </location>
</feature>
<comment type="caution">
    <text evidence="3">The sequence shown here is derived from an EMBL/GenBank/DDBJ whole genome shotgun (WGS) entry which is preliminary data.</text>
</comment>
<evidence type="ECO:0000256" key="1">
    <source>
        <dbReference type="ARBA" id="ARBA00023242"/>
    </source>
</evidence>
<dbReference type="HOGENOM" id="CLU_024934_6_0_1"/>
<organism evidence="3 4">
    <name type="scientific">Metarhizium anisopliae (strain ARSEF 549)</name>
    <dbReference type="NCBI Taxonomy" id="3151832"/>
    <lineage>
        <taxon>Eukaryota</taxon>
        <taxon>Fungi</taxon>
        <taxon>Dikarya</taxon>
        <taxon>Ascomycota</taxon>
        <taxon>Pezizomycotina</taxon>
        <taxon>Sordariomycetes</taxon>
        <taxon>Hypocreomycetidae</taxon>
        <taxon>Hypocreales</taxon>
        <taxon>Clavicipitaceae</taxon>
        <taxon>Metarhizium</taxon>
    </lineage>
</organism>
<gene>
    <name evidence="3" type="ORF">MAN_03771</name>
</gene>
<protein>
    <submittedName>
        <fullName evidence="3">C6 finger domain-containing protein</fullName>
    </submittedName>
</protein>
<accession>A0A0B4F8Z5</accession>
<dbReference type="CDD" id="cd00067">
    <property type="entry name" value="GAL4"/>
    <property type="match status" value="1"/>
</dbReference>
<feature type="region of interest" description="Disordered" evidence="2">
    <location>
        <begin position="80"/>
        <end position="100"/>
    </location>
</feature>
<dbReference type="VEuPathDB" id="FungiDB:MAN_03771"/>
<dbReference type="Pfam" id="PF11951">
    <property type="entry name" value="Fungal_trans_2"/>
    <property type="match status" value="1"/>
</dbReference>
<evidence type="ECO:0000256" key="2">
    <source>
        <dbReference type="SAM" id="MobiDB-lite"/>
    </source>
</evidence>
<dbReference type="PANTHER" id="PTHR47784">
    <property type="entry name" value="STEROL UPTAKE CONTROL PROTEIN 2"/>
    <property type="match status" value="1"/>
</dbReference>
<dbReference type="AlphaFoldDB" id="A0A0B4F8Z5"/>
<dbReference type="InterPro" id="IPR021858">
    <property type="entry name" value="Fun_TF"/>
</dbReference>
<dbReference type="InterPro" id="IPR036864">
    <property type="entry name" value="Zn2-C6_fun-type_DNA-bd_sf"/>
</dbReference>
<evidence type="ECO:0000313" key="4">
    <source>
        <dbReference type="Proteomes" id="UP000031186"/>
    </source>
</evidence>
<dbReference type="Gene3D" id="4.10.240.10">
    <property type="entry name" value="Zn(2)-C6 fungal-type DNA-binding domain"/>
    <property type="match status" value="1"/>
</dbReference>